<organism evidence="10 11">
    <name type="scientific">Podospora aff. communis PSN243</name>
    <dbReference type="NCBI Taxonomy" id="3040156"/>
    <lineage>
        <taxon>Eukaryota</taxon>
        <taxon>Fungi</taxon>
        <taxon>Dikarya</taxon>
        <taxon>Ascomycota</taxon>
        <taxon>Pezizomycotina</taxon>
        <taxon>Sordariomycetes</taxon>
        <taxon>Sordariomycetidae</taxon>
        <taxon>Sordariales</taxon>
        <taxon>Podosporaceae</taxon>
        <taxon>Podospora</taxon>
    </lineage>
</organism>
<dbReference type="PROSITE" id="PS50048">
    <property type="entry name" value="ZN2_CY6_FUNGAL_2"/>
    <property type="match status" value="1"/>
</dbReference>
<comment type="caution">
    <text evidence="10">The sequence shown here is derived from an EMBL/GenBank/DDBJ whole genome shotgun (WGS) entry which is preliminary data.</text>
</comment>
<dbReference type="PROSITE" id="PS00463">
    <property type="entry name" value="ZN2_CY6_FUNGAL_1"/>
    <property type="match status" value="1"/>
</dbReference>
<name>A0AAV9G8W9_9PEZI</name>
<evidence type="ECO:0000313" key="10">
    <source>
        <dbReference type="EMBL" id="KAK4444569.1"/>
    </source>
</evidence>
<evidence type="ECO:0000256" key="7">
    <source>
        <dbReference type="ARBA" id="ARBA00023242"/>
    </source>
</evidence>
<evidence type="ECO:0000256" key="8">
    <source>
        <dbReference type="SAM" id="MobiDB-lite"/>
    </source>
</evidence>
<keyword evidence="2" id="KW-0479">Metal-binding</keyword>
<dbReference type="Proteomes" id="UP001321760">
    <property type="component" value="Unassembled WGS sequence"/>
</dbReference>
<proteinExistence type="predicted"/>
<evidence type="ECO:0000256" key="3">
    <source>
        <dbReference type="ARBA" id="ARBA00022833"/>
    </source>
</evidence>
<evidence type="ECO:0000256" key="2">
    <source>
        <dbReference type="ARBA" id="ARBA00022723"/>
    </source>
</evidence>
<evidence type="ECO:0000259" key="9">
    <source>
        <dbReference type="PROSITE" id="PS50048"/>
    </source>
</evidence>
<feature type="compositionally biased region" description="Basic and acidic residues" evidence="8">
    <location>
        <begin position="21"/>
        <end position="41"/>
    </location>
</feature>
<gene>
    <name evidence="10" type="ORF">QBC34DRAFT_182073</name>
</gene>
<keyword evidence="6" id="KW-0804">Transcription</keyword>
<dbReference type="PANTHER" id="PTHR47540">
    <property type="entry name" value="THIAMINE REPRESSIBLE GENES REGULATORY PROTEIN THI5"/>
    <property type="match status" value="1"/>
</dbReference>
<evidence type="ECO:0000256" key="4">
    <source>
        <dbReference type="ARBA" id="ARBA00023015"/>
    </source>
</evidence>
<dbReference type="EMBL" id="MU865975">
    <property type="protein sequence ID" value="KAK4444569.1"/>
    <property type="molecule type" value="Genomic_DNA"/>
</dbReference>
<dbReference type="CDD" id="cd12148">
    <property type="entry name" value="fungal_TF_MHR"/>
    <property type="match status" value="1"/>
</dbReference>
<evidence type="ECO:0000313" key="11">
    <source>
        <dbReference type="Proteomes" id="UP001321760"/>
    </source>
</evidence>
<accession>A0AAV9G8W9</accession>
<evidence type="ECO:0000256" key="5">
    <source>
        <dbReference type="ARBA" id="ARBA00023125"/>
    </source>
</evidence>
<reference evidence="10" key="2">
    <citation type="submission" date="2023-05" db="EMBL/GenBank/DDBJ databases">
        <authorList>
            <consortium name="Lawrence Berkeley National Laboratory"/>
            <person name="Steindorff A."/>
            <person name="Hensen N."/>
            <person name="Bonometti L."/>
            <person name="Westerberg I."/>
            <person name="Brannstrom I.O."/>
            <person name="Guillou S."/>
            <person name="Cros-Aarteil S."/>
            <person name="Calhoun S."/>
            <person name="Haridas S."/>
            <person name="Kuo A."/>
            <person name="Mondo S."/>
            <person name="Pangilinan J."/>
            <person name="Riley R."/>
            <person name="Labutti K."/>
            <person name="Andreopoulos B."/>
            <person name="Lipzen A."/>
            <person name="Chen C."/>
            <person name="Yanf M."/>
            <person name="Daum C."/>
            <person name="Ng V."/>
            <person name="Clum A."/>
            <person name="Ohm R."/>
            <person name="Martin F."/>
            <person name="Silar P."/>
            <person name="Natvig D."/>
            <person name="Lalanne C."/>
            <person name="Gautier V."/>
            <person name="Ament-Velasquez S.L."/>
            <person name="Kruys A."/>
            <person name="Hutchinson M.I."/>
            <person name="Powell A.J."/>
            <person name="Barry K."/>
            <person name="Miller A.N."/>
            <person name="Grigoriev I.V."/>
            <person name="Debuchy R."/>
            <person name="Gladieux P."/>
            <person name="Thoren M.H."/>
            <person name="Johannesson H."/>
        </authorList>
    </citation>
    <scope>NUCLEOTIDE SEQUENCE</scope>
    <source>
        <strain evidence="10">PSN243</strain>
    </source>
</reference>
<dbReference type="GO" id="GO:0006351">
    <property type="term" value="P:DNA-templated transcription"/>
    <property type="evidence" value="ECO:0007669"/>
    <property type="project" value="InterPro"/>
</dbReference>
<keyword evidence="11" id="KW-1185">Reference proteome</keyword>
<keyword evidence="5" id="KW-0238">DNA-binding</keyword>
<keyword evidence="3" id="KW-0862">Zinc</keyword>
<comment type="subcellular location">
    <subcellularLocation>
        <location evidence="1">Nucleus</location>
    </subcellularLocation>
</comment>
<feature type="domain" description="Zn(2)-C6 fungal-type" evidence="9">
    <location>
        <begin position="49"/>
        <end position="79"/>
    </location>
</feature>
<feature type="region of interest" description="Disordered" evidence="8">
    <location>
        <begin position="1"/>
        <end position="41"/>
    </location>
</feature>
<dbReference type="GO" id="GO:0005634">
    <property type="term" value="C:nucleus"/>
    <property type="evidence" value="ECO:0007669"/>
    <property type="project" value="UniProtKB-SubCell"/>
</dbReference>
<evidence type="ECO:0000256" key="6">
    <source>
        <dbReference type="ARBA" id="ARBA00023163"/>
    </source>
</evidence>
<dbReference type="Pfam" id="PF04082">
    <property type="entry name" value="Fungal_trans"/>
    <property type="match status" value="1"/>
</dbReference>
<dbReference type="Pfam" id="PF00172">
    <property type="entry name" value="Zn_clus"/>
    <property type="match status" value="1"/>
</dbReference>
<protein>
    <submittedName>
        <fullName evidence="10">Fungal-specific transcription factor domain-containing protein</fullName>
    </submittedName>
</protein>
<dbReference type="SMART" id="SM00066">
    <property type="entry name" value="GAL4"/>
    <property type="match status" value="1"/>
</dbReference>
<evidence type="ECO:0000256" key="1">
    <source>
        <dbReference type="ARBA" id="ARBA00004123"/>
    </source>
</evidence>
<dbReference type="SUPFAM" id="SSF57701">
    <property type="entry name" value="Zn2/Cys6 DNA-binding domain"/>
    <property type="match status" value="1"/>
</dbReference>
<dbReference type="GO" id="GO:0043565">
    <property type="term" value="F:sequence-specific DNA binding"/>
    <property type="evidence" value="ECO:0007669"/>
    <property type="project" value="TreeGrafter"/>
</dbReference>
<dbReference type="InterPro" id="IPR036864">
    <property type="entry name" value="Zn2-C6_fun-type_DNA-bd_sf"/>
</dbReference>
<keyword evidence="7" id="KW-0539">Nucleus</keyword>
<dbReference type="InterPro" id="IPR001138">
    <property type="entry name" value="Zn2Cys6_DnaBD"/>
</dbReference>
<dbReference type="GO" id="GO:0000981">
    <property type="term" value="F:DNA-binding transcription factor activity, RNA polymerase II-specific"/>
    <property type="evidence" value="ECO:0007669"/>
    <property type="project" value="InterPro"/>
</dbReference>
<dbReference type="InterPro" id="IPR051711">
    <property type="entry name" value="Stress_Response_Reg"/>
</dbReference>
<feature type="compositionally biased region" description="Low complexity" evidence="8">
    <location>
        <begin position="1"/>
        <end position="14"/>
    </location>
</feature>
<dbReference type="SMART" id="SM00906">
    <property type="entry name" value="Fungal_trans"/>
    <property type="match status" value="1"/>
</dbReference>
<dbReference type="PANTHER" id="PTHR47540:SF1">
    <property type="entry name" value="ACTIVATOR OF STRESS GENES 1-RELATED"/>
    <property type="match status" value="1"/>
</dbReference>
<keyword evidence="4" id="KW-0805">Transcription regulation</keyword>
<dbReference type="GO" id="GO:0008270">
    <property type="term" value="F:zinc ion binding"/>
    <property type="evidence" value="ECO:0007669"/>
    <property type="project" value="InterPro"/>
</dbReference>
<dbReference type="CDD" id="cd00067">
    <property type="entry name" value="GAL4"/>
    <property type="match status" value="1"/>
</dbReference>
<dbReference type="AlphaFoldDB" id="A0AAV9G8W9"/>
<dbReference type="InterPro" id="IPR007219">
    <property type="entry name" value="XnlR_reg_dom"/>
</dbReference>
<dbReference type="GO" id="GO:0045944">
    <property type="term" value="P:positive regulation of transcription by RNA polymerase II"/>
    <property type="evidence" value="ECO:0007669"/>
    <property type="project" value="TreeGrafter"/>
</dbReference>
<reference evidence="10" key="1">
    <citation type="journal article" date="2023" name="Mol. Phylogenet. Evol.">
        <title>Genome-scale phylogeny and comparative genomics of the fungal order Sordariales.</title>
        <authorList>
            <person name="Hensen N."/>
            <person name="Bonometti L."/>
            <person name="Westerberg I."/>
            <person name="Brannstrom I.O."/>
            <person name="Guillou S."/>
            <person name="Cros-Aarteil S."/>
            <person name="Calhoun S."/>
            <person name="Haridas S."/>
            <person name="Kuo A."/>
            <person name="Mondo S."/>
            <person name="Pangilinan J."/>
            <person name="Riley R."/>
            <person name="LaButti K."/>
            <person name="Andreopoulos B."/>
            <person name="Lipzen A."/>
            <person name="Chen C."/>
            <person name="Yan M."/>
            <person name="Daum C."/>
            <person name="Ng V."/>
            <person name="Clum A."/>
            <person name="Steindorff A."/>
            <person name="Ohm R.A."/>
            <person name="Martin F."/>
            <person name="Silar P."/>
            <person name="Natvig D.O."/>
            <person name="Lalanne C."/>
            <person name="Gautier V."/>
            <person name="Ament-Velasquez S.L."/>
            <person name="Kruys A."/>
            <person name="Hutchinson M.I."/>
            <person name="Powell A.J."/>
            <person name="Barry K."/>
            <person name="Miller A.N."/>
            <person name="Grigoriev I.V."/>
            <person name="Debuchy R."/>
            <person name="Gladieux P."/>
            <person name="Hiltunen Thoren M."/>
            <person name="Johannesson H."/>
        </authorList>
    </citation>
    <scope>NUCLEOTIDE SEQUENCE</scope>
    <source>
        <strain evidence="10">PSN243</strain>
    </source>
</reference>
<sequence>MSAAPSQSPAQDAVPAEEAEETRPESQDGRQWTAEHEDSFPKRKRVGRACDPCRHKKIKCNGKQPCQHCAGYDSVRCTFDKPSHRRKNPAVLEAQLLENKLERARSLLRELMPSSDPRFALLDAALAPASSQAVETEESRGPQLLPKPVTEDESFIPLVEGIGQLDLGDDGKWDYHGLSSGAAYFGRIMKDFPELLSYDPRTPFLPQAPKPYMSLPLGSIGNFHPGLSAPQCYYELPPRDLARALCEYSFSCATCVLRIVHIPSFYQKFDHIYDMSSQVYDAGHQRFLGLLYAVLALGSMYDVDEKDPTNPNHYAVAMDRGFKFYISARLCLDDLTECGDMTTLQALLFIALFLQATANLTACHTFVGIAVRSALRMGLHRHLPHAQISPIEVETRRRVFHVVHQMDIYLSATLGLPLLLQDKDIDQPLPTEVDDEYITQHAVLTPPLSTPSFFQAFNAHAKLNRILVKVIEHLYPPRGIGAGASDVTYMISSARIKEIEQDLYNWTEQLPAAWRPGPSDDNQVIRIQVLLRFAYAHVQMMLYRPFLRRPPPQHPADTASAEVTHTCQATGISVCRNIIHIGLEIRKQRVLIGPHWFMMYTEFLAVVSLILYVLNNPSGPACAEILADAQLGRAAIGDLTQRSLPADRVAAALDCLFEKLPAGLVPPAAGSSNIPEVHSTSLDDPTGFGAAETLNPEQVPITNLVGFVPTPEASMFAPEDPFAYPHLEDFGMGEQTQVNMDQSTQLPLFPDLCGVTEAELLDPLHLLSRDP</sequence>
<dbReference type="Gene3D" id="4.10.240.10">
    <property type="entry name" value="Zn(2)-C6 fungal-type DNA-binding domain"/>
    <property type="match status" value="1"/>
</dbReference>